<proteinExistence type="predicted"/>
<dbReference type="VEuPathDB" id="FungiDB:P168DRAFT_287581"/>
<name>A0A2I1DB37_ASPC2</name>
<evidence type="ECO:0000313" key="2">
    <source>
        <dbReference type="EMBL" id="PKY07081.1"/>
    </source>
</evidence>
<reference evidence="2" key="1">
    <citation type="submission" date="2016-12" db="EMBL/GenBank/DDBJ databases">
        <title>The genomes of Aspergillus section Nigri reveals drivers in fungal speciation.</title>
        <authorList>
            <consortium name="DOE Joint Genome Institute"/>
            <person name="Vesth T.C."/>
            <person name="Nybo J."/>
            <person name="Theobald S."/>
            <person name="Brandl J."/>
            <person name="Frisvad J.C."/>
            <person name="Nielsen K.F."/>
            <person name="Lyhne E.K."/>
            <person name="Kogle M.E."/>
            <person name="Kuo A."/>
            <person name="Riley R."/>
            <person name="Clum A."/>
            <person name="Nolan M."/>
            <person name="Lipzen A."/>
            <person name="Salamov A."/>
            <person name="Henrissat B."/>
            <person name="Wiebenga A."/>
            <person name="De vries R.P."/>
            <person name="Grigoriev I.V."/>
            <person name="Mortensen U.H."/>
            <person name="Andersen M.R."/>
            <person name="Baker S.E."/>
        </authorList>
    </citation>
    <scope>NUCLEOTIDE SEQUENCE</scope>
    <source>
        <strain evidence="2">IBT 28561</strain>
    </source>
</reference>
<protein>
    <submittedName>
        <fullName evidence="2">Uncharacterized protein</fullName>
    </submittedName>
</protein>
<feature type="region of interest" description="Disordered" evidence="1">
    <location>
        <begin position="1"/>
        <end position="20"/>
    </location>
</feature>
<sequence>MASMIHHLPPRTPHTSPFYNSQLTTHQVSILLITTPHLNCPDPPPHTSISINKYPSPSLIPERPSPRRSKGLDPGDSSRQDLASPVPRLGTSPPPFFVVLISSWRLSTTVTTG</sequence>
<organism evidence="2 3">
    <name type="scientific">Aspergillus campestris (strain IBT 28561)</name>
    <dbReference type="NCBI Taxonomy" id="1392248"/>
    <lineage>
        <taxon>Eukaryota</taxon>
        <taxon>Fungi</taxon>
        <taxon>Dikarya</taxon>
        <taxon>Ascomycota</taxon>
        <taxon>Pezizomycotina</taxon>
        <taxon>Eurotiomycetes</taxon>
        <taxon>Eurotiomycetidae</taxon>
        <taxon>Eurotiales</taxon>
        <taxon>Aspergillaceae</taxon>
        <taxon>Aspergillus</taxon>
        <taxon>Aspergillus subgen. Circumdati</taxon>
    </lineage>
</organism>
<dbReference type="GeneID" id="36544128"/>
<evidence type="ECO:0000256" key="1">
    <source>
        <dbReference type="SAM" id="MobiDB-lite"/>
    </source>
</evidence>
<dbReference type="AlphaFoldDB" id="A0A2I1DB37"/>
<keyword evidence="3" id="KW-1185">Reference proteome</keyword>
<dbReference type="Proteomes" id="UP000234254">
    <property type="component" value="Unassembled WGS sequence"/>
</dbReference>
<feature type="compositionally biased region" description="Basic and acidic residues" evidence="1">
    <location>
        <begin position="70"/>
        <end position="79"/>
    </location>
</feature>
<evidence type="ECO:0000313" key="3">
    <source>
        <dbReference type="Proteomes" id="UP000234254"/>
    </source>
</evidence>
<dbReference type="EMBL" id="MSFM01000002">
    <property type="protein sequence ID" value="PKY07081.1"/>
    <property type="molecule type" value="Genomic_DNA"/>
</dbReference>
<accession>A0A2I1DB37</accession>
<comment type="caution">
    <text evidence="2">The sequence shown here is derived from an EMBL/GenBank/DDBJ whole genome shotgun (WGS) entry which is preliminary data.</text>
</comment>
<feature type="region of interest" description="Disordered" evidence="1">
    <location>
        <begin position="37"/>
        <end position="94"/>
    </location>
</feature>
<gene>
    <name evidence="2" type="ORF">P168DRAFT_287581</name>
</gene>
<dbReference type="RefSeq" id="XP_024695675.1">
    <property type="nucleotide sequence ID" value="XM_024836604.1"/>
</dbReference>